<dbReference type="PANTHER" id="PTHR42852:SF6">
    <property type="entry name" value="THIOL:DISULFIDE INTERCHANGE PROTEIN DSBE"/>
    <property type="match status" value="1"/>
</dbReference>
<evidence type="ECO:0000256" key="4">
    <source>
        <dbReference type="ARBA" id="ARBA00023157"/>
    </source>
</evidence>
<keyword evidence="5" id="KW-0676">Redox-active center</keyword>
<dbReference type="SUPFAM" id="SSF52833">
    <property type="entry name" value="Thioredoxin-like"/>
    <property type="match status" value="1"/>
</dbReference>
<comment type="caution">
    <text evidence="8">The sequence shown here is derived from an EMBL/GenBank/DDBJ whole genome shotgun (WGS) entry which is preliminary data.</text>
</comment>
<dbReference type="PATRIC" id="fig|56193.3.peg.1544"/>
<dbReference type="InterPro" id="IPR036249">
    <property type="entry name" value="Thioredoxin-like_sf"/>
</dbReference>
<name>A0A0M3AW24_9SPHN</name>
<dbReference type="GO" id="GO:0030288">
    <property type="term" value="C:outer membrane-bounded periplasmic space"/>
    <property type="evidence" value="ECO:0007669"/>
    <property type="project" value="InterPro"/>
</dbReference>
<dbReference type="InterPro" id="IPR013766">
    <property type="entry name" value="Thioredoxin_domain"/>
</dbReference>
<evidence type="ECO:0000313" key="8">
    <source>
        <dbReference type="EMBL" id="KKW92754.1"/>
    </source>
</evidence>
<dbReference type="InterPro" id="IPR017937">
    <property type="entry name" value="Thioredoxin_CS"/>
</dbReference>
<dbReference type="EMBL" id="LBIC01000003">
    <property type="protein sequence ID" value="KKW92754.1"/>
    <property type="molecule type" value="Genomic_DNA"/>
</dbReference>
<dbReference type="Gene3D" id="3.40.30.10">
    <property type="entry name" value="Glutaredoxin"/>
    <property type="match status" value="1"/>
</dbReference>
<comment type="subcellular location">
    <subcellularLocation>
        <location evidence="1">Cell envelope</location>
    </subcellularLocation>
</comment>
<dbReference type="PANTHER" id="PTHR42852">
    <property type="entry name" value="THIOL:DISULFIDE INTERCHANGE PROTEIN DSBE"/>
    <property type="match status" value="1"/>
</dbReference>
<comment type="similarity">
    <text evidence="2">Belongs to the thioredoxin family. DsbE subfamily.</text>
</comment>
<dbReference type="CDD" id="cd03010">
    <property type="entry name" value="TlpA_like_DsbE"/>
    <property type="match status" value="1"/>
</dbReference>
<feature type="domain" description="Thioredoxin" evidence="7">
    <location>
        <begin position="46"/>
        <end position="184"/>
    </location>
</feature>
<dbReference type="InterPro" id="IPR013740">
    <property type="entry name" value="Redoxin"/>
</dbReference>
<keyword evidence="4" id="KW-1015">Disulfide bond</keyword>
<protein>
    <submittedName>
        <fullName evidence="8">Alkyl hydroperoxide reductase</fullName>
    </submittedName>
</protein>
<accession>A0A0M3AW24</accession>
<dbReference type="STRING" id="56193.YP76_07475"/>
<feature type="transmembrane region" description="Helical" evidence="6">
    <location>
        <begin position="15"/>
        <end position="36"/>
    </location>
</feature>
<keyword evidence="9" id="KW-1185">Reference proteome</keyword>
<dbReference type="GO" id="GO:0017004">
    <property type="term" value="P:cytochrome complex assembly"/>
    <property type="evidence" value="ECO:0007669"/>
    <property type="project" value="UniProtKB-KW"/>
</dbReference>
<dbReference type="InterPro" id="IPR004799">
    <property type="entry name" value="Periplasmic_diS_OxRdtase_DsbE"/>
</dbReference>
<dbReference type="Proteomes" id="UP000033874">
    <property type="component" value="Unassembled WGS sequence"/>
</dbReference>
<dbReference type="AlphaFoldDB" id="A0A0M3AW24"/>
<sequence length="186" mass="20167">MAGPEGHGGSRMRKLLIWLPLLLFLGFFGLFASGLLRPDDRIITSKLVGKPLPPFVLPAAASDRPPLANSELASGKPRLLNIFASWCVPCAAEAPQLMALKQAGVEIDAIAIRDARPDVDAFLKRYGNPYARIGLDARSEVQIALGSSGVPESFVIDGKGRIAYQHVGDIREDDVPMILDRLRRAQ</sequence>
<evidence type="ECO:0000259" key="7">
    <source>
        <dbReference type="PROSITE" id="PS51352"/>
    </source>
</evidence>
<gene>
    <name evidence="8" type="ORF">YP76_07475</name>
</gene>
<evidence type="ECO:0000256" key="6">
    <source>
        <dbReference type="SAM" id="Phobius"/>
    </source>
</evidence>
<evidence type="ECO:0000313" key="9">
    <source>
        <dbReference type="Proteomes" id="UP000033874"/>
    </source>
</evidence>
<keyword evidence="3" id="KW-0201">Cytochrome c-type biogenesis</keyword>
<evidence type="ECO:0000256" key="3">
    <source>
        <dbReference type="ARBA" id="ARBA00022748"/>
    </source>
</evidence>
<evidence type="ECO:0000256" key="1">
    <source>
        <dbReference type="ARBA" id="ARBA00004196"/>
    </source>
</evidence>
<evidence type="ECO:0000256" key="5">
    <source>
        <dbReference type="ARBA" id="ARBA00023284"/>
    </source>
</evidence>
<keyword evidence="6" id="KW-1133">Transmembrane helix</keyword>
<dbReference type="PROSITE" id="PS00194">
    <property type="entry name" value="THIOREDOXIN_1"/>
    <property type="match status" value="1"/>
</dbReference>
<organism evidence="8 9">
    <name type="scientific">Sphingobium chungbukense</name>
    <dbReference type="NCBI Taxonomy" id="56193"/>
    <lineage>
        <taxon>Bacteria</taxon>
        <taxon>Pseudomonadati</taxon>
        <taxon>Pseudomonadota</taxon>
        <taxon>Alphaproteobacteria</taxon>
        <taxon>Sphingomonadales</taxon>
        <taxon>Sphingomonadaceae</taxon>
        <taxon>Sphingobium</taxon>
    </lineage>
</organism>
<keyword evidence="6" id="KW-0472">Membrane</keyword>
<proteinExistence type="inferred from homology"/>
<dbReference type="InterPro" id="IPR050553">
    <property type="entry name" value="Thioredoxin_ResA/DsbE_sf"/>
</dbReference>
<dbReference type="Pfam" id="PF08534">
    <property type="entry name" value="Redoxin"/>
    <property type="match status" value="1"/>
</dbReference>
<dbReference type="PROSITE" id="PS51352">
    <property type="entry name" value="THIOREDOXIN_2"/>
    <property type="match status" value="1"/>
</dbReference>
<dbReference type="GO" id="GO:0015036">
    <property type="term" value="F:disulfide oxidoreductase activity"/>
    <property type="evidence" value="ECO:0007669"/>
    <property type="project" value="InterPro"/>
</dbReference>
<reference evidence="8 9" key="1">
    <citation type="submission" date="2015-04" db="EMBL/GenBank/DDBJ databases">
        <title>Genome sequence of aromatic hydrocarbons-degrading Sphingobium chungbukense DJ77.</title>
        <authorList>
            <person name="Kim Y.-C."/>
            <person name="Chae J.-C."/>
        </authorList>
    </citation>
    <scope>NUCLEOTIDE SEQUENCE [LARGE SCALE GENOMIC DNA]</scope>
    <source>
        <strain evidence="8 9">DJ77</strain>
    </source>
</reference>
<evidence type="ECO:0000256" key="2">
    <source>
        <dbReference type="ARBA" id="ARBA00007758"/>
    </source>
</evidence>
<keyword evidence="6" id="KW-0812">Transmembrane</keyword>